<organism evidence="1 2">
    <name type="scientific">Stemphylium lycopersici</name>
    <name type="common">Tomato gray leaf spot disease fungus</name>
    <name type="synonym">Thyrospora lycopersici</name>
    <dbReference type="NCBI Taxonomy" id="183478"/>
    <lineage>
        <taxon>Eukaryota</taxon>
        <taxon>Fungi</taxon>
        <taxon>Dikarya</taxon>
        <taxon>Ascomycota</taxon>
        <taxon>Pezizomycotina</taxon>
        <taxon>Dothideomycetes</taxon>
        <taxon>Pleosporomycetidae</taxon>
        <taxon>Pleosporales</taxon>
        <taxon>Pleosporineae</taxon>
        <taxon>Pleosporaceae</taxon>
        <taxon>Stemphylium</taxon>
    </lineage>
</organism>
<dbReference type="AlphaFoldDB" id="A0A364NFH8"/>
<evidence type="ECO:0000313" key="1">
    <source>
        <dbReference type="EMBL" id="RAR16058.1"/>
    </source>
</evidence>
<evidence type="ECO:0000313" key="2">
    <source>
        <dbReference type="Proteomes" id="UP000249619"/>
    </source>
</evidence>
<keyword evidence="2" id="KW-1185">Reference proteome</keyword>
<accession>A0A364NFH8</accession>
<gene>
    <name evidence="1" type="ORF">DDE83_000633</name>
</gene>
<comment type="caution">
    <text evidence="1">The sequence shown here is derived from an EMBL/GenBank/DDBJ whole genome shotgun (WGS) entry which is preliminary data.</text>
</comment>
<protein>
    <submittedName>
        <fullName evidence="1">Uncharacterized protein</fullName>
    </submittedName>
</protein>
<name>A0A364NFH8_STELY</name>
<reference evidence="2" key="1">
    <citation type="submission" date="2018-05" db="EMBL/GenBank/DDBJ databases">
        <title>Draft genome sequence of Stemphylium lycopersici strain CIDEFI 213.</title>
        <authorList>
            <person name="Medina R."/>
            <person name="Franco M.E.E."/>
            <person name="Lucentini C.G."/>
            <person name="Saparrat M.C.N."/>
            <person name="Balatti P.A."/>
        </authorList>
    </citation>
    <scope>NUCLEOTIDE SEQUENCE [LARGE SCALE GENOMIC DNA]</scope>
    <source>
        <strain evidence="2">CIDEFI 213</strain>
    </source>
</reference>
<proteinExistence type="predicted"/>
<sequence length="222" mass="23640">MISLLLTASVQSFDPLPRTDTPLQFDTLGFFPGPFPLVPFLRDVAPASGAIYTSNFRLASSGGLVPICAGVNPQSGANVAIFATPTTGNMTTTARCIRLDEFYHGCTTTSVQGNLNVPFGCRVVLKSFDDDDALVETKEVIFTPKQLPLADMNRAIVSLKPAKVVTFTAFILPEFVDIVQDALSGLGLGLPIAELLATATGSLFDNIRYVQSDDDAVCGGRF</sequence>
<dbReference type="Proteomes" id="UP000249619">
    <property type="component" value="Unassembled WGS sequence"/>
</dbReference>
<dbReference type="EMBL" id="QGDH01000006">
    <property type="protein sequence ID" value="RAR16058.1"/>
    <property type="molecule type" value="Genomic_DNA"/>
</dbReference>